<name>A0A1I3TJW4_9BACL</name>
<evidence type="ECO:0000313" key="4">
    <source>
        <dbReference type="Proteomes" id="UP000199545"/>
    </source>
</evidence>
<dbReference type="Gene3D" id="3.90.470.20">
    <property type="entry name" value="4'-phosphopantetheinyl transferase domain"/>
    <property type="match status" value="2"/>
</dbReference>
<dbReference type="Pfam" id="PF01648">
    <property type="entry name" value="ACPS"/>
    <property type="match status" value="1"/>
</dbReference>
<dbReference type="AlphaFoldDB" id="A0A1I3TJW4"/>
<dbReference type="InterPro" id="IPR037143">
    <property type="entry name" value="4-PPantetheinyl_Trfase_dom_sf"/>
</dbReference>
<sequence length="281" mass="32783">MEVVFYRRGSRCSEEDPKTLVNGFPKLSMNKLVLKGTDENYRANMCLCYSPFLAQYLETVKYLHPKELEYYFTLKFEQRIKSYLAGRYAAKKAVSFFVRDENLDRILIEQGIFNQPIVVHPNKMNIQVSISHCDDLGVAIAFSEELAMGIDIERISIDRKDVLRTQMTDREKELIESLPYSDETTLTVFWTAKEALSKILKTGLTTPFHIYEINQIEIKNGAIFSFFKNFTQYCTVSFIFGHYICSITYPRRTELSTRTVRNLLCDIEQSIKDKEKELMNI</sequence>
<dbReference type="RefSeq" id="WP_245739869.1">
    <property type="nucleotide sequence ID" value="NZ_FORR01000017.1"/>
</dbReference>
<keyword evidence="4" id="KW-1185">Reference proteome</keyword>
<organism evidence="3 4">
    <name type="scientific">Thermoflavimicrobium dichotomicum</name>
    <dbReference type="NCBI Taxonomy" id="46223"/>
    <lineage>
        <taxon>Bacteria</taxon>
        <taxon>Bacillati</taxon>
        <taxon>Bacillota</taxon>
        <taxon>Bacilli</taxon>
        <taxon>Bacillales</taxon>
        <taxon>Thermoactinomycetaceae</taxon>
        <taxon>Thermoflavimicrobium</taxon>
    </lineage>
</organism>
<dbReference type="STRING" id="46223.SAMN05421852_11763"/>
<accession>A0A1I3TJW4</accession>
<reference evidence="3 4" key="1">
    <citation type="submission" date="2016-10" db="EMBL/GenBank/DDBJ databases">
        <authorList>
            <person name="de Groot N.N."/>
        </authorList>
    </citation>
    <scope>NUCLEOTIDE SEQUENCE [LARGE SCALE GENOMIC DNA]</scope>
    <source>
        <strain evidence="3 4">DSM 44778</strain>
    </source>
</reference>
<evidence type="ECO:0000256" key="1">
    <source>
        <dbReference type="ARBA" id="ARBA00022679"/>
    </source>
</evidence>
<proteinExistence type="predicted"/>
<dbReference type="GO" id="GO:0000287">
    <property type="term" value="F:magnesium ion binding"/>
    <property type="evidence" value="ECO:0007669"/>
    <property type="project" value="InterPro"/>
</dbReference>
<dbReference type="EMBL" id="FORR01000017">
    <property type="protein sequence ID" value="SFJ69916.1"/>
    <property type="molecule type" value="Genomic_DNA"/>
</dbReference>
<gene>
    <name evidence="3" type="ORF">SAMN05421852_11763</name>
</gene>
<dbReference type="Proteomes" id="UP000199545">
    <property type="component" value="Unassembled WGS sequence"/>
</dbReference>
<dbReference type="SUPFAM" id="SSF56214">
    <property type="entry name" value="4'-phosphopantetheinyl transferase"/>
    <property type="match status" value="2"/>
</dbReference>
<protein>
    <submittedName>
        <fullName evidence="3">Phosphopantetheinyl transferase</fullName>
    </submittedName>
</protein>
<keyword evidence="1 3" id="KW-0808">Transferase</keyword>
<feature type="domain" description="4'-phosphopantetheinyl transferase" evidence="2">
    <location>
        <begin position="148"/>
        <end position="236"/>
    </location>
</feature>
<evidence type="ECO:0000313" key="3">
    <source>
        <dbReference type="EMBL" id="SFJ69916.1"/>
    </source>
</evidence>
<dbReference type="GO" id="GO:0008897">
    <property type="term" value="F:holo-[acyl-carrier-protein] synthase activity"/>
    <property type="evidence" value="ECO:0007669"/>
    <property type="project" value="InterPro"/>
</dbReference>
<evidence type="ECO:0000259" key="2">
    <source>
        <dbReference type="Pfam" id="PF01648"/>
    </source>
</evidence>
<dbReference type="InterPro" id="IPR008278">
    <property type="entry name" value="4-PPantetheinyl_Trfase_dom"/>
</dbReference>